<dbReference type="GO" id="GO:0006020">
    <property type="term" value="P:inositol metabolic process"/>
    <property type="evidence" value="ECO:0007669"/>
    <property type="project" value="TreeGrafter"/>
</dbReference>
<feature type="binding site" evidence="5">
    <location>
        <position position="207"/>
    </location>
    <ligand>
        <name>Mg(2+)</name>
        <dbReference type="ChEBI" id="CHEBI:18420"/>
        <label>1</label>
        <note>catalytic</note>
    </ligand>
</feature>
<evidence type="ECO:0000256" key="5">
    <source>
        <dbReference type="PIRSR" id="PIRSR600760-2"/>
    </source>
</evidence>
<accession>A0AAQ1ZG66</accession>
<feature type="binding site" evidence="5">
    <location>
        <position position="87"/>
    </location>
    <ligand>
        <name>Mg(2+)</name>
        <dbReference type="ChEBI" id="CHEBI:18420"/>
        <label>1</label>
        <note>catalytic</note>
    </ligand>
</feature>
<dbReference type="InterPro" id="IPR000760">
    <property type="entry name" value="Inositol_monophosphatase-like"/>
</dbReference>
<evidence type="ECO:0000256" key="1">
    <source>
        <dbReference type="ARBA" id="ARBA00001946"/>
    </source>
</evidence>
<dbReference type="FunFam" id="3.30.540.10:FF:000003">
    <property type="entry name" value="Inositol-1-monophosphatase"/>
    <property type="match status" value="1"/>
</dbReference>
<feature type="binding site" evidence="5">
    <location>
        <position position="67"/>
    </location>
    <ligand>
        <name>Mg(2+)</name>
        <dbReference type="ChEBI" id="CHEBI:18420"/>
        <label>1</label>
        <note>catalytic</note>
    </ligand>
</feature>
<dbReference type="GO" id="GO:0008934">
    <property type="term" value="F:inositol monophosphate 1-phosphatase activity"/>
    <property type="evidence" value="ECO:0007669"/>
    <property type="project" value="TreeGrafter"/>
</dbReference>
<dbReference type="RefSeq" id="WP_016611043.1">
    <property type="nucleotide sequence ID" value="NZ_BAAAXK010000008.1"/>
</dbReference>
<dbReference type="PANTHER" id="PTHR20854">
    <property type="entry name" value="INOSITOL MONOPHOSPHATASE"/>
    <property type="match status" value="1"/>
</dbReference>
<comment type="caution">
    <text evidence="6">The sequence shown here is derived from an EMBL/GenBank/DDBJ whole genome shotgun (WGS) entry which is preliminary data.</text>
</comment>
<dbReference type="Pfam" id="PF00459">
    <property type="entry name" value="Inositol_P"/>
    <property type="match status" value="1"/>
</dbReference>
<evidence type="ECO:0000256" key="4">
    <source>
        <dbReference type="ARBA" id="ARBA00022842"/>
    </source>
</evidence>
<dbReference type="AlphaFoldDB" id="A0AAQ1ZG66"/>
<proteinExistence type="predicted"/>
<dbReference type="Proteomes" id="UP001268896">
    <property type="component" value="Unassembled WGS sequence"/>
</dbReference>
<evidence type="ECO:0000313" key="6">
    <source>
        <dbReference type="EMBL" id="MDT2964545.1"/>
    </source>
</evidence>
<organism evidence="6 7">
    <name type="scientific">Enterococcus casseliflavus</name>
    <name type="common">Enterococcus flavescens</name>
    <dbReference type="NCBI Taxonomy" id="37734"/>
    <lineage>
        <taxon>Bacteria</taxon>
        <taxon>Bacillati</taxon>
        <taxon>Bacillota</taxon>
        <taxon>Bacilli</taxon>
        <taxon>Lactobacillales</taxon>
        <taxon>Enterococcaceae</taxon>
        <taxon>Enterococcus</taxon>
    </lineage>
</organism>
<evidence type="ECO:0000313" key="7">
    <source>
        <dbReference type="Proteomes" id="UP001268896"/>
    </source>
</evidence>
<dbReference type="SUPFAM" id="SSF56655">
    <property type="entry name" value="Carbohydrate phosphatase"/>
    <property type="match status" value="1"/>
</dbReference>
<dbReference type="PRINTS" id="PR00377">
    <property type="entry name" value="IMPHPHTASES"/>
</dbReference>
<keyword evidence="2 5" id="KW-0479">Metal-binding</keyword>
<evidence type="ECO:0000256" key="2">
    <source>
        <dbReference type="ARBA" id="ARBA00022723"/>
    </source>
</evidence>
<keyword evidence="4 5" id="KW-0460">Magnesium</keyword>
<feature type="binding site" evidence="5">
    <location>
        <position position="85"/>
    </location>
    <ligand>
        <name>Mg(2+)</name>
        <dbReference type="ChEBI" id="CHEBI:18420"/>
        <label>1</label>
        <note>catalytic</note>
    </ligand>
</feature>
<dbReference type="GO" id="GO:0046872">
    <property type="term" value="F:metal ion binding"/>
    <property type="evidence" value="ECO:0007669"/>
    <property type="project" value="UniProtKB-KW"/>
</dbReference>
<gene>
    <name evidence="6" type="ORF">P7I32_07975</name>
</gene>
<protein>
    <submittedName>
        <fullName evidence="6">Inositol monophosphatase family protein</fullName>
    </submittedName>
</protein>
<name>A0AAQ1ZG66_ENTCA</name>
<evidence type="ECO:0000256" key="3">
    <source>
        <dbReference type="ARBA" id="ARBA00022801"/>
    </source>
</evidence>
<dbReference type="CDD" id="cd01637">
    <property type="entry name" value="IMPase_like"/>
    <property type="match status" value="1"/>
</dbReference>
<dbReference type="EMBL" id="JARQDV010000003">
    <property type="protein sequence ID" value="MDT2964545.1"/>
    <property type="molecule type" value="Genomic_DNA"/>
</dbReference>
<comment type="cofactor">
    <cofactor evidence="1 5">
        <name>Mg(2+)</name>
        <dbReference type="ChEBI" id="CHEBI:18420"/>
    </cofactor>
</comment>
<sequence length="255" mass="28076">MHEIVNEVRQWMIAAGETIKDNLNKEDLVVETKSGRKDLVTELDKATQDFLIGKIQSYDPDAKILGEENGLDTLADMSGRVFIIDPIDGTMNFVLEKENFCIMIAIYEEGKGRFGFVYNVMKDEFLWGGPEIGVYNNGEKIEPPKDIALSEGLVGLNSPMLIHNRHHETEVSDKALGIRMTGCAGVELIALAKGQRAGYLSHLAPWDYAPGGVLLETLGLKMANIKGEPLSLNGRELFVGGTPKAFEELLAIVNQ</sequence>
<dbReference type="Gene3D" id="3.40.190.80">
    <property type="match status" value="1"/>
</dbReference>
<dbReference type="Gene3D" id="3.30.540.10">
    <property type="entry name" value="Fructose-1,6-Bisphosphatase, subunit A, domain 1"/>
    <property type="match status" value="1"/>
</dbReference>
<keyword evidence="3" id="KW-0378">Hydrolase</keyword>
<feature type="binding site" evidence="5">
    <location>
        <position position="88"/>
    </location>
    <ligand>
        <name>Mg(2+)</name>
        <dbReference type="ChEBI" id="CHEBI:18420"/>
        <label>1</label>
        <note>catalytic</note>
    </ligand>
</feature>
<dbReference type="GO" id="GO:0007165">
    <property type="term" value="P:signal transduction"/>
    <property type="evidence" value="ECO:0007669"/>
    <property type="project" value="TreeGrafter"/>
</dbReference>
<reference evidence="6" key="1">
    <citation type="submission" date="2023-03" db="EMBL/GenBank/DDBJ databases">
        <authorList>
            <person name="Shen W."/>
            <person name="Cai J."/>
        </authorList>
    </citation>
    <scope>NUCLEOTIDE SEQUENCE</scope>
    <source>
        <strain evidence="6">K72-2</strain>
    </source>
</reference>
<dbReference type="PANTHER" id="PTHR20854:SF4">
    <property type="entry name" value="INOSITOL-1-MONOPHOSPHATASE-RELATED"/>
    <property type="match status" value="1"/>
</dbReference>